<proteinExistence type="predicted"/>
<gene>
    <name evidence="1" type="ORF">PMAYCL1PPCAC_21529</name>
</gene>
<evidence type="ECO:0000313" key="2">
    <source>
        <dbReference type="Proteomes" id="UP001328107"/>
    </source>
</evidence>
<evidence type="ECO:0000313" key="1">
    <source>
        <dbReference type="EMBL" id="GMR51334.1"/>
    </source>
</evidence>
<reference evidence="2" key="1">
    <citation type="submission" date="2022-10" db="EMBL/GenBank/DDBJ databases">
        <title>Genome assembly of Pristionchus species.</title>
        <authorList>
            <person name="Yoshida K."/>
            <person name="Sommer R.J."/>
        </authorList>
    </citation>
    <scope>NUCLEOTIDE SEQUENCE [LARGE SCALE GENOMIC DNA]</scope>
    <source>
        <strain evidence="2">RS5460</strain>
    </source>
</reference>
<dbReference type="Proteomes" id="UP001328107">
    <property type="component" value="Unassembled WGS sequence"/>
</dbReference>
<dbReference type="EMBL" id="BTRK01000005">
    <property type="protein sequence ID" value="GMR51334.1"/>
    <property type="molecule type" value="Genomic_DNA"/>
</dbReference>
<sequence>NELWKLNAEVEVRIFKRDGNHEAFKKLFEFDNSTTKKEFGYNDMPDITFSDLLAPESVYRLNDQLMMEIHIDMYSLTFPKDPIIIRFDIDNVMAGRLSASSEGVESNVVNEGGFKWSAVIEARDSSVGHVALFTLRCAPDQQDTNEPWNCVALVEVRVSKNDGTLVSNMKRFNFYNGRAQDNFGYLPKQPAIPWNFLNPHSVVELHIYIFSSDR</sequence>
<dbReference type="AlphaFoldDB" id="A0AAN5CVF6"/>
<accession>A0AAN5CVF6</accession>
<keyword evidence="2" id="KW-1185">Reference proteome</keyword>
<name>A0AAN5CVF6_9BILA</name>
<organism evidence="1 2">
    <name type="scientific">Pristionchus mayeri</name>
    <dbReference type="NCBI Taxonomy" id="1317129"/>
    <lineage>
        <taxon>Eukaryota</taxon>
        <taxon>Metazoa</taxon>
        <taxon>Ecdysozoa</taxon>
        <taxon>Nematoda</taxon>
        <taxon>Chromadorea</taxon>
        <taxon>Rhabditida</taxon>
        <taxon>Rhabditina</taxon>
        <taxon>Diplogasteromorpha</taxon>
        <taxon>Diplogasteroidea</taxon>
        <taxon>Neodiplogasteridae</taxon>
        <taxon>Pristionchus</taxon>
    </lineage>
</organism>
<feature type="non-terminal residue" evidence="1">
    <location>
        <position position="214"/>
    </location>
</feature>
<evidence type="ECO:0008006" key="3">
    <source>
        <dbReference type="Google" id="ProtNLM"/>
    </source>
</evidence>
<feature type="non-terminal residue" evidence="1">
    <location>
        <position position="1"/>
    </location>
</feature>
<comment type="caution">
    <text evidence="1">The sequence shown here is derived from an EMBL/GenBank/DDBJ whole genome shotgun (WGS) entry which is preliminary data.</text>
</comment>
<protein>
    <recommendedName>
        <fullName evidence="3">MATH domain-containing protein</fullName>
    </recommendedName>
</protein>